<evidence type="ECO:0000313" key="2">
    <source>
        <dbReference type="EMBL" id="EJF51896.1"/>
    </source>
</evidence>
<accession>J0XSJ7</accession>
<sequence length="83" mass="9013">MRKAEEDILCFFLVQILGVGASVASRLRDGQQWREAPDQSAESAAGPSEQRAAIQPDPSAASGQPQKRISLLIKKTKASNRSY</sequence>
<evidence type="ECO:0000313" key="3">
    <source>
        <dbReference type="Proteomes" id="UP000005113"/>
    </source>
</evidence>
<evidence type="ECO:0000256" key="1">
    <source>
        <dbReference type="SAM" id="MobiDB-lite"/>
    </source>
</evidence>
<organism evidence="2 3">
    <name type="scientific">Saprospira grandis DSM 2844</name>
    <dbReference type="NCBI Taxonomy" id="694433"/>
    <lineage>
        <taxon>Bacteria</taxon>
        <taxon>Pseudomonadati</taxon>
        <taxon>Bacteroidota</taxon>
        <taxon>Saprospiria</taxon>
        <taxon>Saprospirales</taxon>
        <taxon>Saprospiraceae</taxon>
        <taxon>Saprospira</taxon>
    </lineage>
</organism>
<reference evidence="3" key="1">
    <citation type="journal article" date="2012" name="Stand. Genomic Sci.">
        <title>Permanent draft genome sequence of the gliding predator Saprospira grandis strain Sa g1 (= HR1).</title>
        <authorList>
            <person name="Mavromatis K."/>
            <person name="Chertkov O."/>
            <person name="Lapidus A."/>
            <person name="Nolan M."/>
            <person name="Lucas S."/>
            <person name="Tice H."/>
            <person name="Del Rio T.G."/>
            <person name="Cheng J.F."/>
            <person name="Han C."/>
            <person name="Tapia R."/>
            <person name="Bruce D."/>
            <person name="Goodwin L.A."/>
            <person name="Pitluck S."/>
            <person name="Huntemann M."/>
            <person name="Liolios K."/>
            <person name="Pagani I."/>
            <person name="Ivanova N."/>
            <person name="Mikhailova N."/>
            <person name="Pati A."/>
            <person name="Chen A."/>
            <person name="Palaniappan K."/>
            <person name="Land M."/>
            <person name="Brambilla E.M."/>
            <person name="Rohde M."/>
            <person name="Spring S."/>
            <person name="Goker M."/>
            <person name="Detter J.C."/>
            <person name="Bristow J."/>
            <person name="Eisen J.A."/>
            <person name="Markowitz V."/>
            <person name="Hugenholtz P."/>
            <person name="Kyrpides N.C."/>
            <person name="Klenk H.P."/>
            <person name="Woyke T."/>
        </authorList>
    </citation>
    <scope>NUCLEOTIDE SEQUENCE [LARGE SCALE GENOMIC DNA]</scope>
    <source>
        <strain evidence="3">DSM 2844</strain>
    </source>
</reference>
<protein>
    <submittedName>
        <fullName evidence="2">Uncharacterized protein</fullName>
    </submittedName>
</protein>
<dbReference type="HOGENOM" id="CLU_2540663_0_0_10"/>
<dbReference type="Proteomes" id="UP000005113">
    <property type="component" value="Unassembled WGS sequence"/>
</dbReference>
<dbReference type="AlphaFoldDB" id="J0XSJ7"/>
<gene>
    <name evidence="2" type="ORF">SapgrDRAFT_0137</name>
</gene>
<feature type="region of interest" description="Disordered" evidence="1">
    <location>
        <begin position="30"/>
        <end position="69"/>
    </location>
</feature>
<name>J0XSJ7_9BACT</name>
<proteinExistence type="predicted"/>
<dbReference type="EMBL" id="JH719942">
    <property type="protein sequence ID" value="EJF51896.1"/>
    <property type="molecule type" value="Genomic_DNA"/>
</dbReference>